<evidence type="ECO:0000256" key="4">
    <source>
        <dbReference type="ARBA" id="ARBA00023125"/>
    </source>
</evidence>
<comment type="subcellular location">
    <subcellularLocation>
        <location evidence="1">Nucleus</location>
    </subcellularLocation>
</comment>
<dbReference type="GO" id="GO:0080147">
    <property type="term" value="P:root hair cell development"/>
    <property type="evidence" value="ECO:0007669"/>
    <property type="project" value="UniProtKB-ARBA"/>
</dbReference>
<evidence type="ECO:0000256" key="7">
    <source>
        <dbReference type="SAM" id="MobiDB-lite"/>
    </source>
</evidence>
<keyword evidence="4" id="KW-0238">DNA-binding</keyword>
<dbReference type="EMBL" id="LR746276">
    <property type="protein sequence ID" value="CAA7407293.1"/>
    <property type="molecule type" value="Genomic_DNA"/>
</dbReference>
<dbReference type="InterPro" id="IPR036638">
    <property type="entry name" value="HLH_DNA-bd_sf"/>
</dbReference>
<keyword evidence="10" id="KW-1185">Reference proteome</keyword>
<keyword evidence="5" id="KW-0804">Transcription</keyword>
<keyword evidence="6" id="KW-0539">Nucleus</keyword>
<dbReference type="GO" id="GO:0005634">
    <property type="term" value="C:nucleus"/>
    <property type="evidence" value="ECO:0007669"/>
    <property type="project" value="UniProtKB-SubCell"/>
</dbReference>
<dbReference type="Proteomes" id="UP000663760">
    <property type="component" value="Chromosome 13"/>
</dbReference>
<proteinExistence type="inferred from homology"/>
<comment type="similarity">
    <text evidence="2">Belongs to the bHLH protein family.</text>
</comment>
<evidence type="ECO:0000256" key="2">
    <source>
        <dbReference type="ARBA" id="ARBA00005510"/>
    </source>
</evidence>
<dbReference type="GO" id="GO:0000978">
    <property type="term" value="F:RNA polymerase II cis-regulatory region sequence-specific DNA binding"/>
    <property type="evidence" value="ECO:0007669"/>
    <property type="project" value="TreeGrafter"/>
</dbReference>
<dbReference type="PROSITE" id="PS50888">
    <property type="entry name" value="BHLH"/>
    <property type="match status" value="1"/>
</dbReference>
<organism evidence="9 10">
    <name type="scientific">Spirodela intermedia</name>
    <name type="common">Intermediate duckweed</name>
    <dbReference type="NCBI Taxonomy" id="51605"/>
    <lineage>
        <taxon>Eukaryota</taxon>
        <taxon>Viridiplantae</taxon>
        <taxon>Streptophyta</taxon>
        <taxon>Embryophyta</taxon>
        <taxon>Tracheophyta</taxon>
        <taxon>Spermatophyta</taxon>
        <taxon>Magnoliopsida</taxon>
        <taxon>Liliopsida</taxon>
        <taxon>Araceae</taxon>
        <taxon>Lemnoideae</taxon>
        <taxon>Spirodela</taxon>
    </lineage>
</organism>
<dbReference type="GO" id="GO:0000981">
    <property type="term" value="F:DNA-binding transcription factor activity, RNA polymerase II-specific"/>
    <property type="evidence" value="ECO:0007669"/>
    <property type="project" value="TreeGrafter"/>
</dbReference>
<evidence type="ECO:0000313" key="10">
    <source>
        <dbReference type="Proteomes" id="UP000663760"/>
    </source>
</evidence>
<name>A0A7I8LB92_SPIIN</name>
<dbReference type="PANTHER" id="PTHR16223:SF268">
    <property type="entry name" value="SPERMATOGENESIS- AND OOGENESIS-SPECIFIC BASIC HELIX-LOOP-HELIX-CONTAINING PROTEIN 2"/>
    <property type="match status" value="1"/>
</dbReference>
<evidence type="ECO:0000256" key="3">
    <source>
        <dbReference type="ARBA" id="ARBA00023015"/>
    </source>
</evidence>
<dbReference type="Pfam" id="PF00010">
    <property type="entry name" value="HLH"/>
    <property type="match status" value="1"/>
</dbReference>
<reference evidence="9" key="1">
    <citation type="submission" date="2020-02" db="EMBL/GenBank/DDBJ databases">
        <authorList>
            <person name="Scholz U."/>
            <person name="Mascher M."/>
            <person name="Fiebig A."/>
        </authorList>
    </citation>
    <scope>NUCLEOTIDE SEQUENCE</scope>
</reference>
<feature type="region of interest" description="Disordered" evidence="7">
    <location>
        <begin position="26"/>
        <end position="46"/>
    </location>
</feature>
<dbReference type="FunFam" id="4.10.280.10:FF:000017">
    <property type="entry name" value="Transcription factor bHLH66"/>
    <property type="match status" value="1"/>
</dbReference>
<dbReference type="InterPro" id="IPR011598">
    <property type="entry name" value="bHLH_dom"/>
</dbReference>
<dbReference type="GO" id="GO:0046983">
    <property type="term" value="F:protein dimerization activity"/>
    <property type="evidence" value="ECO:0007669"/>
    <property type="project" value="InterPro"/>
</dbReference>
<sequence length="363" mass="38700">MKGVASSVSSCLNGSGSRISLQDLQDRGKPLEKQQQQIQNSGMGQFDDSLESSHDDFFDQILFSLPWADLNYGNSKSPWDIVPPSNGQNQKLLNALSGKPSVHHQLEGAEGIHYPQLYDESLLLASRLRQNQISGSGGASEIQLNHVSQQQALLSAMGCTAAAGDSGLLPLPLSPGNADSTDSRLLVDGSRNDGGDGLYNGFGGPLQGTSHLPGGNLQHFNYEQAVVLPSQNYGASAVGVGQQPATEAAGVGSTPPRQRVRARRGQATDPHSIAERLRRERIAERMKALQELVPNANKTDKASMLDEIIDYVKFLQLQVLSMSRLGGAASSAPFPADVSSKVLLTNPFFSQRESPSRSRASGG</sequence>
<dbReference type="SUPFAM" id="SSF47459">
    <property type="entry name" value="HLH, helix-loop-helix DNA-binding domain"/>
    <property type="match status" value="1"/>
</dbReference>
<dbReference type="OrthoDB" id="2020857at2759"/>
<dbReference type="InterPro" id="IPR045843">
    <property type="entry name" value="IND-like"/>
</dbReference>
<dbReference type="AlphaFoldDB" id="A0A7I8LB92"/>
<feature type="region of interest" description="Disordered" evidence="7">
    <location>
        <begin position="246"/>
        <end position="270"/>
    </location>
</feature>
<dbReference type="Gene3D" id="4.10.280.10">
    <property type="entry name" value="Helix-loop-helix DNA-binding domain"/>
    <property type="match status" value="1"/>
</dbReference>
<evidence type="ECO:0000256" key="1">
    <source>
        <dbReference type="ARBA" id="ARBA00004123"/>
    </source>
</evidence>
<accession>A0A7I8LB92</accession>
<protein>
    <recommendedName>
        <fullName evidence="8">BHLH domain-containing protein</fullName>
    </recommendedName>
</protein>
<dbReference type="SMART" id="SM00353">
    <property type="entry name" value="HLH"/>
    <property type="match status" value="1"/>
</dbReference>
<evidence type="ECO:0000256" key="6">
    <source>
        <dbReference type="ARBA" id="ARBA00023242"/>
    </source>
</evidence>
<evidence type="ECO:0000256" key="5">
    <source>
        <dbReference type="ARBA" id="ARBA00023163"/>
    </source>
</evidence>
<keyword evidence="3" id="KW-0805">Transcription regulation</keyword>
<evidence type="ECO:0000313" key="9">
    <source>
        <dbReference type="EMBL" id="CAA7407293.1"/>
    </source>
</evidence>
<feature type="domain" description="BHLH" evidence="8">
    <location>
        <begin position="266"/>
        <end position="315"/>
    </location>
</feature>
<dbReference type="PANTHER" id="PTHR16223">
    <property type="entry name" value="TRANSCRIPTION FACTOR BHLH83-RELATED"/>
    <property type="match status" value="1"/>
</dbReference>
<gene>
    <name evidence="9" type="ORF">SI8410_13017971</name>
</gene>
<evidence type="ECO:0000259" key="8">
    <source>
        <dbReference type="PROSITE" id="PS50888"/>
    </source>
</evidence>